<dbReference type="SUPFAM" id="SSF56425">
    <property type="entry name" value="Succinate dehydrogenase/fumarate reductase flavoprotein, catalytic domain"/>
    <property type="match status" value="1"/>
</dbReference>
<comment type="subcellular location">
    <subcellularLocation>
        <location evidence="13">Cytoplasm</location>
    </subcellularLocation>
</comment>
<dbReference type="UniPathway" id="UPA00253">
    <property type="reaction ID" value="UER00326"/>
</dbReference>
<dbReference type="GO" id="GO:0005737">
    <property type="term" value="C:cytoplasm"/>
    <property type="evidence" value="ECO:0007669"/>
    <property type="project" value="UniProtKB-SubCell"/>
</dbReference>
<evidence type="ECO:0000259" key="15">
    <source>
        <dbReference type="Pfam" id="PF02910"/>
    </source>
</evidence>
<reference evidence="17 18" key="1">
    <citation type="journal article" date="2014" name="PLoS ONE">
        <title>Identification and Characterization of a New Erythromycin Biosynthetic Gene Cluster in Actinopolyspora erythraea YIM90600, a Novel Erythronolide-Producing Halophilic Actinomycete Isolated from Salt Field.</title>
        <authorList>
            <person name="Chen D."/>
            <person name="Feng J."/>
            <person name="Huang L."/>
            <person name="Zhang Q."/>
            <person name="Wu J."/>
            <person name="Zhu X."/>
            <person name="Duan Y."/>
            <person name="Xu Z."/>
        </authorList>
    </citation>
    <scope>NUCLEOTIDE SEQUENCE [LARGE SCALE GENOMIC DNA]</scope>
    <source>
        <strain evidence="17 18">YIM90600</strain>
    </source>
</reference>
<evidence type="ECO:0000256" key="13">
    <source>
        <dbReference type="RuleBase" id="RU362049"/>
    </source>
</evidence>
<reference evidence="16 19" key="2">
    <citation type="submission" date="2017-08" db="EMBL/GenBank/DDBJ databases">
        <title>The complete genome sequence of moderately halophilic actinomycete Actinopolyspora erythraea YIM 90600, the producer of novel erythromycin, novel actinopolysporins A-C and tubercidin.</title>
        <authorList>
            <person name="Yin M."/>
            <person name="Tang S."/>
        </authorList>
    </citation>
    <scope>NUCLEOTIDE SEQUENCE [LARGE SCALE GENOMIC DNA]</scope>
    <source>
        <strain evidence="16 19">YIM 90600</strain>
    </source>
</reference>
<evidence type="ECO:0000256" key="4">
    <source>
        <dbReference type="ARBA" id="ARBA00012173"/>
    </source>
</evidence>
<evidence type="ECO:0000256" key="5">
    <source>
        <dbReference type="ARBA" id="ARBA00021901"/>
    </source>
</evidence>
<dbReference type="Gene3D" id="3.90.700.10">
    <property type="entry name" value="Succinate dehydrogenase/fumarate reductase flavoprotein, catalytic domain"/>
    <property type="match status" value="1"/>
</dbReference>
<keyword evidence="9 13" id="KW-0560">Oxidoreductase</keyword>
<protein>
    <recommendedName>
        <fullName evidence="5 12">L-aspartate oxidase</fullName>
        <ecNumber evidence="4 12">1.4.3.16</ecNumber>
    </recommendedName>
</protein>
<evidence type="ECO:0000259" key="14">
    <source>
        <dbReference type="Pfam" id="PF00890"/>
    </source>
</evidence>
<dbReference type="EMBL" id="JPMV01000015">
    <property type="protein sequence ID" value="KGI81803.1"/>
    <property type="molecule type" value="Genomic_DNA"/>
</dbReference>
<evidence type="ECO:0000256" key="7">
    <source>
        <dbReference type="ARBA" id="ARBA00022642"/>
    </source>
</evidence>
<dbReference type="NCBIfam" id="TIGR00551">
    <property type="entry name" value="nadB"/>
    <property type="match status" value="1"/>
</dbReference>
<comment type="catalytic activity">
    <reaction evidence="11">
        <text>L-aspartate + O2 = iminosuccinate + H2O2</text>
        <dbReference type="Rhea" id="RHEA:25876"/>
        <dbReference type="ChEBI" id="CHEBI:15379"/>
        <dbReference type="ChEBI" id="CHEBI:16240"/>
        <dbReference type="ChEBI" id="CHEBI:29991"/>
        <dbReference type="ChEBI" id="CHEBI:77875"/>
        <dbReference type="EC" id="1.4.3.16"/>
    </reaction>
    <physiologicalReaction direction="left-to-right" evidence="11">
        <dbReference type="Rhea" id="RHEA:25877"/>
    </physiologicalReaction>
</comment>
<dbReference type="RefSeq" id="WP_043572011.1">
    <property type="nucleotide sequence ID" value="NZ_CP022752.1"/>
</dbReference>
<dbReference type="Proteomes" id="UP000029737">
    <property type="component" value="Unassembled WGS sequence"/>
</dbReference>
<dbReference type="EC" id="1.4.3.16" evidence="4 12"/>
<name>A0A099D6K3_9ACTN</name>
<evidence type="ECO:0000256" key="10">
    <source>
        <dbReference type="ARBA" id="ARBA00029426"/>
    </source>
</evidence>
<comment type="similarity">
    <text evidence="3 13">Belongs to the FAD-dependent oxidoreductase 2 family. NadB subfamily.</text>
</comment>
<dbReference type="InterPro" id="IPR036188">
    <property type="entry name" value="FAD/NAD-bd_sf"/>
</dbReference>
<dbReference type="Pfam" id="PF00890">
    <property type="entry name" value="FAD_binding_2"/>
    <property type="match status" value="1"/>
</dbReference>
<keyword evidence="18" id="KW-1185">Reference proteome</keyword>
<dbReference type="NCBIfam" id="NF005867">
    <property type="entry name" value="PRK07804.1"/>
    <property type="match status" value="1"/>
</dbReference>
<dbReference type="eggNOG" id="COG0029">
    <property type="taxonomic scope" value="Bacteria"/>
</dbReference>
<dbReference type="Gene3D" id="1.20.58.100">
    <property type="entry name" value="Fumarate reductase/succinate dehydrogenase flavoprotein-like, C-terminal domain"/>
    <property type="match status" value="1"/>
</dbReference>
<keyword evidence="7 13" id="KW-0662">Pyridine nucleotide biosynthesis</keyword>
<evidence type="ECO:0000313" key="17">
    <source>
        <dbReference type="EMBL" id="KGI81803.1"/>
    </source>
</evidence>
<dbReference type="InterPro" id="IPR005288">
    <property type="entry name" value="NadB"/>
</dbReference>
<dbReference type="FunFam" id="3.90.700.10:FF:000002">
    <property type="entry name" value="L-aspartate oxidase"/>
    <property type="match status" value="1"/>
</dbReference>
<dbReference type="InterPro" id="IPR027477">
    <property type="entry name" value="Succ_DH/fumarate_Rdtase_cat_sf"/>
</dbReference>
<organism evidence="16 19">
    <name type="scientific">Actinopolyspora erythraea</name>
    <dbReference type="NCBI Taxonomy" id="414996"/>
    <lineage>
        <taxon>Bacteria</taxon>
        <taxon>Bacillati</taxon>
        <taxon>Actinomycetota</taxon>
        <taxon>Actinomycetes</taxon>
        <taxon>Actinopolysporales</taxon>
        <taxon>Actinopolysporaceae</taxon>
        <taxon>Actinopolyspora</taxon>
    </lineage>
</organism>
<dbReference type="SUPFAM" id="SSF51905">
    <property type="entry name" value="FAD/NAD(P)-binding domain"/>
    <property type="match status" value="1"/>
</dbReference>
<dbReference type="SUPFAM" id="SSF46977">
    <property type="entry name" value="Succinate dehydrogenase/fumarate reductase flavoprotein C-terminal domain"/>
    <property type="match status" value="1"/>
</dbReference>
<keyword evidence="8 13" id="KW-0274">FAD</keyword>
<dbReference type="EMBL" id="CP022752">
    <property type="protein sequence ID" value="ASU78243.1"/>
    <property type="molecule type" value="Genomic_DNA"/>
</dbReference>
<dbReference type="GO" id="GO:0033765">
    <property type="term" value="F:steroid dehydrogenase activity, acting on the CH-CH group of donors"/>
    <property type="evidence" value="ECO:0007669"/>
    <property type="project" value="UniProtKB-ARBA"/>
</dbReference>
<feature type="domain" description="FAD-dependent oxidoreductase 2 FAD-binding" evidence="14">
    <location>
        <begin position="8"/>
        <end position="386"/>
    </location>
</feature>
<comment type="function">
    <text evidence="10">Catalyzes the oxidation of L-aspartate to iminoaspartate, the first step in the de novo biosynthesis of NAD(+).</text>
</comment>
<dbReference type="HOGENOM" id="CLU_014312_3_2_11"/>
<evidence type="ECO:0000256" key="12">
    <source>
        <dbReference type="NCBIfam" id="TIGR00551"/>
    </source>
</evidence>
<keyword evidence="6 13" id="KW-0285">Flavoprotein</keyword>
<evidence type="ECO:0000313" key="16">
    <source>
        <dbReference type="EMBL" id="ASU78243.1"/>
    </source>
</evidence>
<evidence type="ECO:0000313" key="18">
    <source>
        <dbReference type="Proteomes" id="UP000029737"/>
    </source>
</evidence>
<evidence type="ECO:0000256" key="11">
    <source>
        <dbReference type="ARBA" id="ARBA00048305"/>
    </source>
</evidence>
<comment type="cofactor">
    <cofactor evidence="1 13">
        <name>FAD</name>
        <dbReference type="ChEBI" id="CHEBI:57692"/>
    </cofactor>
</comment>
<proteinExistence type="inferred from homology"/>
<dbReference type="OrthoDB" id="9805351at2"/>
<dbReference type="PANTHER" id="PTHR42716:SF2">
    <property type="entry name" value="L-ASPARTATE OXIDASE, CHLOROPLASTIC"/>
    <property type="match status" value="1"/>
</dbReference>
<dbReference type="InterPro" id="IPR003953">
    <property type="entry name" value="FAD-dep_OxRdtase_2_FAD-bd"/>
</dbReference>
<dbReference type="Gene3D" id="3.50.50.60">
    <property type="entry name" value="FAD/NAD(P)-binding domain"/>
    <property type="match status" value="1"/>
</dbReference>
<feature type="domain" description="Fumarate reductase/succinate dehydrogenase flavoprotein-like C-terminal" evidence="15">
    <location>
        <begin position="430"/>
        <end position="508"/>
    </location>
</feature>
<comment type="pathway">
    <text evidence="2 13">Cofactor biosynthesis; NAD(+) biosynthesis; iminoaspartate from L-aspartate (oxidase route): step 1/1.</text>
</comment>
<dbReference type="KEGG" id="aey:CDG81_07975"/>
<gene>
    <name evidence="16" type="ORF">CDG81_07975</name>
    <name evidence="17" type="ORF">IL38_08740</name>
</gene>
<dbReference type="PRINTS" id="PR00368">
    <property type="entry name" value="FADPNR"/>
</dbReference>
<evidence type="ECO:0000256" key="1">
    <source>
        <dbReference type="ARBA" id="ARBA00001974"/>
    </source>
</evidence>
<dbReference type="InterPro" id="IPR037099">
    <property type="entry name" value="Fum_R/Succ_DH_flav-like_C_sf"/>
</dbReference>
<dbReference type="Proteomes" id="UP000215043">
    <property type="component" value="Chromosome"/>
</dbReference>
<evidence type="ECO:0000313" key="19">
    <source>
        <dbReference type="Proteomes" id="UP000215043"/>
    </source>
</evidence>
<sequence length="534" mass="55622">MTWHAGADLLVVGTGVAGLTAALRARELGLRVLVVSKESVTVGNTEWAQGGIAVVREEERDSSDSVRRHVRDTLEAGAGLCSTATVNTILGDGAAAVRRLRAAGARFDGSPSGALSRTREGGHSAFRVIHAGGDATGAEVQRALVEATTTAGVPVLENHCVVELSHTEWGAVGGALVLDHAGRPGVVQSSAVLLATGGLGQLYRATTNPAVATGDGIALGLRAGAAVADLEFVQFHPTVLHTSSTERGSRPLITEAVRGEGAVLLDVHGEPVMAGRHPMGDLAPRDVVAAAINERLVETGSDSVHLDATGLGKGFVERFPTVYAACREAGIDPLVDPIPVTTAAHYSCGGIMCDVDGRTGVTGLYAAGEVARTGLHGANRLASNSLLEGLVLGTRSAEAVLRDLRVGALRRGSVTSERLPAAAVVDRAWLQQLMSRHAGIGRRADGLREAQSGLDTAAVVRPLRTREAVEDAALGLTAHALLAAASDRTESRGCHRRYDHPTTDDLRWGRPNPLRLDVSGWLIRSTPEETREVA</sequence>
<dbReference type="PRINTS" id="PR00411">
    <property type="entry name" value="PNDRDTASEI"/>
</dbReference>
<dbReference type="GO" id="GO:0034628">
    <property type="term" value="P:'de novo' NAD+ biosynthetic process from L-aspartate"/>
    <property type="evidence" value="ECO:0007669"/>
    <property type="project" value="TreeGrafter"/>
</dbReference>
<dbReference type="InterPro" id="IPR015939">
    <property type="entry name" value="Fum_Rdtase/Succ_DH_flav-like_C"/>
</dbReference>
<evidence type="ECO:0000256" key="3">
    <source>
        <dbReference type="ARBA" id="ARBA00008562"/>
    </source>
</evidence>
<dbReference type="Pfam" id="PF02910">
    <property type="entry name" value="Succ_DH_flav_C"/>
    <property type="match status" value="1"/>
</dbReference>
<evidence type="ECO:0000256" key="6">
    <source>
        <dbReference type="ARBA" id="ARBA00022630"/>
    </source>
</evidence>
<evidence type="ECO:0000256" key="9">
    <source>
        <dbReference type="ARBA" id="ARBA00023002"/>
    </source>
</evidence>
<evidence type="ECO:0000256" key="8">
    <source>
        <dbReference type="ARBA" id="ARBA00022827"/>
    </source>
</evidence>
<dbReference type="PANTHER" id="PTHR42716">
    <property type="entry name" value="L-ASPARTATE OXIDASE"/>
    <property type="match status" value="1"/>
</dbReference>
<accession>A0A099D6K3</accession>
<evidence type="ECO:0000256" key="2">
    <source>
        <dbReference type="ARBA" id="ARBA00004950"/>
    </source>
</evidence>
<dbReference type="GO" id="GO:0008734">
    <property type="term" value="F:L-aspartate oxidase activity"/>
    <property type="evidence" value="ECO:0007669"/>
    <property type="project" value="UniProtKB-UniRule"/>
</dbReference>
<dbReference type="AlphaFoldDB" id="A0A099D6K3"/>